<accession>A0A7J6DTY3</accession>
<dbReference type="PANTHER" id="PTHR33710">
    <property type="entry name" value="BNAC02G09200D PROTEIN"/>
    <property type="match status" value="1"/>
</dbReference>
<gene>
    <name evidence="3" type="ORF">G4B88_009541</name>
</gene>
<dbReference type="InterPro" id="IPR044730">
    <property type="entry name" value="RNase_H-like_dom_plant"/>
</dbReference>
<dbReference type="Gene3D" id="3.60.10.10">
    <property type="entry name" value="Endonuclease/exonuclease/phosphatase"/>
    <property type="match status" value="1"/>
</dbReference>
<dbReference type="PANTHER" id="PTHR33710:SF71">
    <property type="entry name" value="ENDONUCLEASE_EXONUCLEASE_PHOSPHATASE DOMAIN-CONTAINING PROTEIN"/>
    <property type="match status" value="1"/>
</dbReference>
<dbReference type="InterPro" id="IPR012337">
    <property type="entry name" value="RNaseH-like_sf"/>
</dbReference>
<dbReference type="InterPro" id="IPR036397">
    <property type="entry name" value="RNaseH_sf"/>
</dbReference>
<dbReference type="InterPro" id="IPR001878">
    <property type="entry name" value="Znf_CCHC"/>
</dbReference>
<dbReference type="Proteomes" id="UP000583929">
    <property type="component" value="Unassembled WGS sequence"/>
</dbReference>
<dbReference type="InterPro" id="IPR002156">
    <property type="entry name" value="RNaseH_domain"/>
</dbReference>
<dbReference type="InterPro" id="IPR018247">
    <property type="entry name" value="EF_Hand_1_Ca_BS"/>
</dbReference>
<dbReference type="AlphaFoldDB" id="A0A7J6DTY3"/>
<dbReference type="GO" id="GO:0004523">
    <property type="term" value="F:RNA-DNA hybrid ribonuclease activity"/>
    <property type="evidence" value="ECO:0007669"/>
    <property type="project" value="InterPro"/>
</dbReference>
<dbReference type="Pfam" id="PF13456">
    <property type="entry name" value="RVT_3"/>
    <property type="match status" value="1"/>
</dbReference>
<dbReference type="CDD" id="cd06222">
    <property type="entry name" value="RNase_H_like"/>
    <property type="match status" value="1"/>
</dbReference>
<dbReference type="InterPro" id="IPR036691">
    <property type="entry name" value="Endo/exonu/phosph_ase_sf"/>
</dbReference>
<reference evidence="3 4" key="1">
    <citation type="journal article" date="2020" name="bioRxiv">
        <title>Sequence and annotation of 42 cannabis genomes reveals extensive copy number variation in cannabinoid synthesis and pathogen resistance genes.</title>
        <authorList>
            <person name="Mckernan K.J."/>
            <person name="Helbert Y."/>
            <person name="Kane L.T."/>
            <person name="Ebling H."/>
            <person name="Zhang L."/>
            <person name="Liu B."/>
            <person name="Eaton Z."/>
            <person name="Mclaughlin S."/>
            <person name="Kingan S."/>
            <person name="Baybayan P."/>
            <person name="Concepcion G."/>
            <person name="Jordan M."/>
            <person name="Riva A."/>
            <person name="Barbazuk W."/>
            <person name="Harkins T."/>
        </authorList>
    </citation>
    <scope>NUCLEOTIDE SEQUENCE [LARGE SCALE GENOMIC DNA]</scope>
    <source>
        <strain evidence="4">cv. Jamaican Lion 4</strain>
        <tissue evidence="3">Leaf</tissue>
    </source>
</reference>
<organism evidence="3 4">
    <name type="scientific">Cannabis sativa</name>
    <name type="common">Hemp</name>
    <name type="synonym">Marijuana</name>
    <dbReference type="NCBI Taxonomy" id="3483"/>
    <lineage>
        <taxon>Eukaryota</taxon>
        <taxon>Viridiplantae</taxon>
        <taxon>Streptophyta</taxon>
        <taxon>Embryophyta</taxon>
        <taxon>Tracheophyta</taxon>
        <taxon>Spermatophyta</taxon>
        <taxon>Magnoliopsida</taxon>
        <taxon>eudicotyledons</taxon>
        <taxon>Gunneridae</taxon>
        <taxon>Pentapetalae</taxon>
        <taxon>rosids</taxon>
        <taxon>fabids</taxon>
        <taxon>Rosales</taxon>
        <taxon>Cannabaceae</taxon>
        <taxon>Cannabis</taxon>
    </lineage>
</organism>
<evidence type="ECO:0000256" key="1">
    <source>
        <dbReference type="PROSITE-ProRule" id="PRU00047"/>
    </source>
</evidence>
<proteinExistence type="predicted"/>
<dbReference type="SUPFAM" id="SSF53098">
    <property type="entry name" value="Ribonuclease H-like"/>
    <property type="match status" value="1"/>
</dbReference>
<dbReference type="PROSITE" id="PS00018">
    <property type="entry name" value="EF_HAND_1"/>
    <property type="match status" value="1"/>
</dbReference>
<sequence>MKEEETDVYTLRFKQQRKAEFVIDRSPWAVYGGHIALKPITADGGLISIDRMWKNGFPTAEYICMRVELPVSKPILVGLHFPMEEGVCLWGYFKYENLPCLCYRCGIIGHEEPQCRKKRRMIQDDFNHTVPMYGPWVHYGSRPKHCFELIQAAEEAMELEQLNLGHVNGDEASGSAQTAAAATNFEPALIGTEIHQETLRNTETIPEGTTVQEGGEDVSNSTMMPMQKVEGNVATCPISTVSGYEGNEGSGVISAGPSLAQVEQLAMVFKGSLGPSMNKRETGPRQRMKGMARKKLVGLSSHEPIPTLGSCSGKKRRVGDMELDCDNWGSNDLGPHSPDAGKRRCGDPPLDDAVRLNLPTLVNYGLESVDAIPRSSNELPVPGEPESIVDNPTNTLSDVSTQISAAGAAGGLALFWKVGWNIQILSMDLGKIIAHVGEDHNFKAWVGCFVYAPPRRDDRDEPVTDLEGRGLRNFIFDCGVVDLEGIGALFTCSNGQDWNNLIREKLDRVFCSTNWISQFTKAGTRNLPIRHSDHSAIVLDTFMDVADFKAPFRYLDAWNMDEGCKGVIQQAWAQVFNGYHSFILCSKLRVTASALTKWNKEHFEVVNWILNPPGEVCNNPHFAKTEFALYAAVLYHSLWFFRNFHFHNQGRWRIEDMQKKISKDFDSHWKTINTMAETEQGNHGDSLSNWINPRPGRMKIYVDFANKDGVGSIGVVVRDPSGSIRALYSEKCTFHSVLHGEMQAALVGVQVGHRLGVPDPVIFTGCQILSHVISSAVPPQWNLWYCFTNLMSTLLSFPSSIHWIPRSLNKSAHLLARWCVDKDCNGFLNFWEVSPHVLTKLFSLVE</sequence>
<comment type="caution">
    <text evidence="3">The sequence shown here is derived from an EMBL/GenBank/DDBJ whole genome shotgun (WGS) entry which is preliminary data.</text>
</comment>
<dbReference type="PROSITE" id="PS50158">
    <property type="entry name" value="ZF_CCHC"/>
    <property type="match status" value="1"/>
</dbReference>
<dbReference type="Pfam" id="PF14392">
    <property type="entry name" value="zf-CCHC_4"/>
    <property type="match status" value="1"/>
</dbReference>
<dbReference type="Gene3D" id="3.30.420.10">
    <property type="entry name" value="Ribonuclease H-like superfamily/Ribonuclease H"/>
    <property type="match status" value="1"/>
</dbReference>
<name>A0A7J6DTY3_CANSA</name>
<dbReference type="SUPFAM" id="SSF56219">
    <property type="entry name" value="DNase I-like"/>
    <property type="match status" value="1"/>
</dbReference>
<evidence type="ECO:0000313" key="4">
    <source>
        <dbReference type="Proteomes" id="UP000583929"/>
    </source>
</evidence>
<keyword evidence="1" id="KW-0862">Zinc</keyword>
<dbReference type="GO" id="GO:0003676">
    <property type="term" value="F:nucleic acid binding"/>
    <property type="evidence" value="ECO:0007669"/>
    <property type="project" value="InterPro"/>
</dbReference>
<protein>
    <recommendedName>
        <fullName evidence="2">CCHC-type domain-containing protein</fullName>
    </recommendedName>
</protein>
<dbReference type="GO" id="GO:0008270">
    <property type="term" value="F:zinc ion binding"/>
    <property type="evidence" value="ECO:0007669"/>
    <property type="project" value="UniProtKB-KW"/>
</dbReference>
<evidence type="ECO:0000313" key="3">
    <source>
        <dbReference type="EMBL" id="KAF4349565.1"/>
    </source>
</evidence>
<evidence type="ECO:0000259" key="2">
    <source>
        <dbReference type="PROSITE" id="PS50158"/>
    </source>
</evidence>
<dbReference type="InterPro" id="IPR025836">
    <property type="entry name" value="Zn_knuckle_CX2CX4HX4C"/>
</dbReference>
<feature type="domain" description="CCHC-type" evidence="2">
    <location>
        <begin position="102"/>
        <end position="117"/>
    </location>
</feature>
<keyword evidence="4" id="KW-1185">Reference proteome</keyword>
<dbReference type="EMBL" id="JAATIQ010000634">
    <property type="protein sequence ID" value="KAF4349565.1"/>
    <property type="molecule type" value="Genomic_DNA"/>
</dbReference>
<keyword evidence="1" id="KW-0863">Zinc-finger</keyword>
<keyword evidence="1" id="KW-0479">Metal-binding</keyword>